<dbReference type="Gene3D" id="3.90.550.10">
    <property type="entry name" value="Spore Coat Polysaccharide Biosynthesis Protein SpsA, Chain A"/>
    <property type="match status" value="1"/>
</dbReference>
<dbReference type="RefSeq" id="WP_173074553.1">
    <property type="nucleotide sequence ID" value="NZ_CP041345.1"/>
</dbReference>
<dbReference type="AlphaFoldDB" id="A0A7D4BKC4"/>
<dbReference type="Proteomes" id="UP000500961">
    <property type="component" value="Chromosome"/>
</dbReference>
<dbReference type="SUPFAM" id="SSF53448">
    <property type="entry name" value="Nucleotide-diphospho-sugar transferases"/>
    <property type="match status" value="1"/>
</dbReference>
<dbReference type="GO" id="GO:0016740">
    <property type="term" value="F:transferase activity"/>
    <property type="evidence" value="ECO:0007669"/>
    <property type="project" value="UniProtKB-KW"/>
</dbReference>
<dbReference type="InterPro" id="IPR001173">
    <property type="entry name" value="Glyco_trans_2-like"/>
</dbReference>
<keyword evidence="3" id="KW-0808">Transferase</keyword>
<feature type="transmembrane region" description="Helical" evidence="1">
    <location>
        <begin position="280"/>
        <end position="306"/>
    </location>
</feature>
<evidence type="ECO:0000259" key="2">
    <source>
        <dbReference type="Pfam" id="PF00535"/>
    </source>
</evidence>
<keyword evidence="4" id="KW-1185">Reference proteome</keyword>
<evidence type="ECO:0000313" key="4">
    <source>
        <dbReference type="Proteomes" id="UP000500961"/>
    </source>
</evidence>
<protein>
    <submittedName>
        <fullName evidence="3">Glycosyltransferase family 2 protein</fullName>
    </submittedName>
</protein>
<keyword evidence="1" id="KW-1133">Transmembrane helix</keyword>
<dbReference type="Pfam" id="PF00535">
    <property type="entry name" value="Glycos_transf_2"/>
    <property type="match status" value="1"/>
</dbReference>
<proteinExistence type="predicted"/>
<gene>
    <name evidence="3" type="ORF">FHG85_07545</name>
</gene>
<organism evidence="3 4">
    <name type="scientific">Tenuifilum thalassicum</name>
    <dbReference type="NCBI Taxonomy" id="2590900"/>
    <lineage>
        <taxon>Bacteria</taxon>
        <taxon>Pseudomonadati</taxon>
        <taxon>Bacteroidota</taxon>
        <taxon>Bacteroidia</taxon>
        <taxon>Bacteroidales</taxon>
        <taxon>Tenuifilaceae</taxon>
        <taxon>Tenuifilum</taxon>
    </lineage>
</organism>
<feature type="transmembrane region" description="Helical" evidence="1">
    <location>
        <begin position="326"/>
        <end position="346"/>
    </location>
</feature>
<evidence type="ECO:0000313" key="3">
    <source>
        <dbReference type="EMBL" id="QKG80119.1"/>
    </source>
</evidence>
<feature type="domain" description="Glycosyltransferase 2-like" evidence="2">
    <location>
        <begin position="43"/>
        <end position="170"/>
    </location>
</feature>
<dbReference type="InterPro" id="IPR029044">
    <property type="entry name" value="Nucleotide-diphossugar_trans"/>
</dbReference>
<accession>A0A7D4BKC4</accession>
<dbReference type="EMBL" id="CP041345">
    <property type="protein sequence ID" value="QKG80119.1"/>
    <property type="molecule type" value="Genomic_DNA"/>
</dbReference>
<reference evidence="3 4" key="1">
    <citation type="submission" date="2019-07" db="EMBL/GenBank/DDBJ databases">
        <title>Thalassofilum flectens gen. nov., sp. nov., a novel moderate thermophilic anaerobe from a shallow sea hot spring in Kunashir Island (Russia), representing a new family in the order Bacteroidales, and proposal of Thalassofilacea fam. nov.</title>
        <authorList>
            <person name="Kochetkova T.V."/>
            <person name="Podosokorskaya O.A."/>
            <person name="Novikov A."/>
            <person name="Elcheninov A.G."/>
            <person name="Toshchakov S.V."/>
            <person name="Kublanov I.V."/>
        </authorList>
    </citation>
    <scope>NUCLEOTIDE SEQUENCE [LARGE SCALE GENOMIC DNA]</scope>
    <source>
        <strain evidence="3 4">38-H</strain>
    </source>
</reference>
<sequence length="365" mass="42748">MISFYVVLPFVLFACVRFFVVLFNYLSQPYLQSFPVKTQTFISVLIPALNKENNILYLLSNLQVQSYSHFEVIIYGFLTDSAKQTVKNFVQSDKRFQIVYCEETSDERLNKNKAYQELANRAKGEYFLFIDPSARITKNVIENSISYIQYKKLDLLLFFPYQILGSLAEAISVPFMQWVLLSLNPLKFMSLRKLILLFETNSQMILLSADFFRDHFQEMLQNKSWKKIKTNQKKIKRLKFKAEVLLGLPSDIRCRMYPNPADAINGVSENIFQLFSQNHYFMIGLAAFTTIGPILVLTFLPFPLIFVYFFSVLMARILVADLSKHSIIKTVLLFPFQQIAFLLMVIKWERNQKKVKLIWKGRKII</sequence>
<name>A0A7D4BKC4_9BACT</name>
<evidence type="ECO:0000256" key="1">
    <source>
        <dbReference type="SAM" id="Phobius"/>
    </source>
</evidence>
<keyword evidence="1" id="KW-0472">Membrane</keyword>
<feature type="transmembrane region" description="Helical" evidence="1">
    <location>
        <begin position="6"/>
        <end position="26"/>
    </location>
</feature>
<dbReference type="KEGG" id="ttz:FHG85_07545"/>
<keyword evidence="1" id="KW-0812">Transmembrane</keyword>